<dbReference type="InterPro" id="IPR012337">
    <property type="entry name" value="RNaseH-like_sf"/>
</dbReference>
<name>A0A1I2BTA9_9BACL</name>
<dbReference type="InterPro" id="IPR036397">
    <property type="entry name" value="RNaseH_sf"/>
</dbReference>
<organism evidence="3 4">
    <name type="scientific">Paenibacillus algorifonticola</name>
    <dbReference type="NCBI Taxonomy" id="684063"/>
    <lineage>
        <taxon>Bacteria</taxon>
        <taxon>Bacillati</taxon>
        <taxon>Bacillota</taxon>
        <taxon>Bacilli</taxon>
        <taxon>Bacillales</taxon>
        <taxon>Paenibacillaceae</taxon>
        <taxon>Paenibacillus</taxon>
    </lineage>
</organism>
<protein>
    <recommendedName>
        <fullName evidence="2">YprB ribonuclease H-like domain-containing protein</fullName>
    </recommendedName>
</protein>
<dbReference type="InterPro" id="IPR038720">
    <property type="entry name" value="YprB_RNase_H-like_dom"/>
</dbReference>
<evidence type="ECO:0000313" key="4">
    <source>
        <dbReference type="Proteomes" id="UP000183410"/>
    </source>
</evidence>
<dbReference type="SUPFAM" id="SSF48452">
    <property type="entry name" value="TPR-like"/>
    <property type="match status" value="1"/>
</dbReference>
<feature type="region of interest" description="Disordered" evidence="1">
    <location>
        <begin position="1"/>
        <end position="38"/>
    </location>
</feature>
<feature type="domain" description="YprB ribonuclease H-like" evidence="2">
    <location>
        <begin position="133"/>
        <end position="299"/>
    </location>
</feature>
<reference evidence="4" key="1">
    <citation type="submission" date="2016-10" db="EMBL/GenBank/DDBJ databases">
        <authorList>
            <person name="Varghese N."/>
            <person name="Submissions S."/>
        </authorList>
    </citation>
    <scope>NUCLEOTIDE SEQUENCE [LARGE SCALE GENOMIC DNA]</scope>
    <source>
        <strain evidence="4">CGMCC 1.10223</strain>
    </source>
</reference>
<evidence type="ECO:0000313" key="3">
    <source>
        <dbReference type="EMBL" id="SFE59148.1"/>
    </source>
</evidence>
<evidence type="ECO:0000259" key="2">
    <source>
        <dbReference type="Pfam" id="PF13482"/>
    </source>
</evidence>
<dbReference type="Proteomes" id="UP000183410">
    <property type="component" value="Unassembled WGS sequence"/>
</dbReference>
<feature type="compositionally biased region" description="Polar residues" evidence="1">
    <location>
        <begin position="11"/>
        <end position="28"/>
    </location>
</feature>
<dbReference type="Gene3D" id="3.30.420.10">
    <property type="entry name" value="Ribonuclease H-like superfamily/Ribonuclease H"/>
    <property type="match status" value="1"/>
</dbReference>
<dbReference type="AlphaFoldDB" id="A0A1I2BTA9"/>
<dbReference type="RefSeq" id="WP_046232555.1">
    <property type="nucleotide sequence ID" value="NZ_FONN01000004.1"/>
</dbReference>
<proteinExistence type="predicted"/>
<dbReference type="Gene3D" id="1.25.40.10">
    <property type="entry name" value="Tetratricopeptide repeat domain"/>
    <property type="match status" value="1"/>
</dbReference>
<dbReference type="OrthoDB" id="9790530at2"/>
<sequence>MSSLRERMNRLRSSTGGTPESAVQQPSRGSDIETPLESYNETNKETNIEAYELHDSHTDGTVSEAEAGTEQLPESWLAMGVKLQTNEVGTFLLREVKYSADHQHGIHRLSELEEASKGLSAFHGEQIGAEHLLILDLETTGLGVGTGNVPFMVGIAYWQGQQFIVEQALIRHPAEERAMLAYLKEKLTAYAYLVTYNGRTFDWPVMLNRFILNGFGSKVWAPLHLDFLHPARSVWRNTLTSCRLSHVEEERLGIERVDDVPGSLAPQLYFQYLADQNPEPLAGVFRHNEIDMLSLASLAIRFGHLLGGEAGCGPLPMPEEPEEIVRTGLWLEKMGQAEKAERLFAVAEQQQGMTLNALLLLAARDKKAGNWRRAVLLWQKAVMLPLKFGASDDSAFIELAMYYEHKLKDYESALLYADEALQMALSHPLRGRQTAKQRAELAELRKRSLRLQGKIGRKLGSHGT</sequence>
<dbReference type="InterPro" id="IPR011990">
    <property type="entry name" value="TPR-like_helical_dom_sf"/>
</dbReference>
<dbReference type="GO" id="GO:0003676">
    <property type="term" value="F:nucleic acid binding"/>
    <property type="evidence" value="ECO:0007669"/>
    <property type="project" value="InterPro"/>
</dbReference>
<accession>A0A1I2BTA9</accession>
<gene>
    <name evidence="3" type="ORF">SAMN04487969_10464</name>
</gene>
<dbReference type="PANTHER" id="PTHR38462:SF1">
    <property type="entry name" value="YPRB RIBONUCLEASE H-LIKE DOMAIN-CONTAINING PROTEIN"/>
    <property type="match status" value="1"/>
</dbReference>
<evidence type="ECO:0000256" key="1">
    <source>
        <dbReference type="SAM" id="MobiDB-lite"/>
    </source>
</evidence>
<dbReference type="EMBL" id="FONN01000004">
    <property type="protein sequence ID" value="SFE59148.1"/>
    <property type="molecule type" value="Genomic_DNA"/>
</dbReference>
<keyword evidence="4" id="KW-1185">Reference proteome</keyword>
<dbReference type="Pfam" id="PF13482">
    <property type="entry name" value="RNase_H_2"/>
    <property type="match status" value="1"/>
</dbReference>
<dbReference type="SUPFAM" id="SSF53098">
    <property type="entry name" value="Ribonuclease H-like"/>
    <property type="match status" value="1"/>
</dbReference>
<dbReference type="PANTHER" id="PTHR38462">
    <property type="entry name" value="EXONUCLEASE-LIKE PROTEIN"/>
    <property type="match status" value="1"/>
</dbReference>